<feature type="compositionally biased region" description="Polar residues" evidence="1">
    <location>
        <begin position="68"/>
        <end position="84"/>
    </location>
</feature>
<sequence>MPSEVFVDRVQPLPTMSLNRKRASSFSANRITTNSPQHTSRPSAPPVTPRKSPLRAASSLTNLVRTLPTHTTIPDDSSNIQSKASVARSRRQSLTRATVSSLAKVVPFPKEIKQSLEETHNDKTPRGTTRRRNSTMADIVTPSAPPPLASTVTKKNSKLAMIGQRVSKLPTADMPARHSTDRAFSWSAFGLLRSSSPSLRPRRDTQVSPMENKRIRQPVLQPTDLRNQAVRRHSLHSSLPVGRKQSKDLIVSPVHKEKQQTQACLSPVSPITPTEVSDDNAANQLFAKVEDGLHEPQTPLPQQRLLQHLHTPARRNSEPNVTCTKHSRWMENAGFMRRLKCEACNPAPKKKKTAIDGEEPMARPSSVMLVRRANSPPSSQEAALERLEDFYCNRKVRRISSEDGIMYCARSKVGRNVPSEAPRPGTCDLSEHANLVNGFSGSTSSSSTSTTTTAGSCSPTNATFDDSSMIDQRTLDSPTSPAPTTTTPTPLPPTKTSTYLPSITMPENENDSVILRTTTPNHDTPDKKSSIPDYAIDTNPQLPRHHDTFKRLMMCSEKLEMLSRELFGLNRSPRDPSSNKQGEDPYQERIRECEKLVKSQRCMLDEAEQILSILAHTRTATPCESRKQESFWKDSTLRARWKVSQWIGGGVGTGRIVGCESSVDGTYIVVVAGTSVTVEPQLLPKVTFFLH</sequence>
<evidence type="ECO:0000313" key="2">
    <source>
        <dbReference type="EMBL" id="KAF7732324.1"/>
    </source>
</evidence>
<feature type="compositionally biased region" description="Low complexity" evidence="1">
    <location>
        <begin position="440"/>
        <end position="460"/>
    </location>
</feature>
<feature type="region of interest" description="Disordered" evidence="1">
    <location>
        <begin position="518"/>
        <end position="542"/>
    </location>
</feature>
<feature type="compositionally biased region" description="Polar residues" evidence="1">
    <location>
        <begin position="461"/>
        <end position="471"/>
    </location>
</feature>
<dbReference type="OrthoDB" id="660555at2759"/>
<organism evidence="2 3">
    <name type="scientific">Apophysomyces ossiformis</name>
    <dbReference type="NCBI Taxonomy" id="679940"/>
    <lineage>
        <taxon>Eukaryota</taxon>
        <taxon>Fungi</taxon>
        <taxon>Fungi incertae sedis</taxon>
        <taxon>Mucoromycota</taxon>
        <taxon>Mucoromycotina</taxon>
        <taxon>Mucoromycetes</taxon>
        <taxon>Mucorales</taxon>
        <taxon>Mucorineae</taxon>
        <taxon>Mucoraceae</taxon>
        <taxon>Apophysomyces</taxon>
    </lineage>
</organism>
<name>A0A8H7BTI9_9FUNG</name>
<feature type="compositionally biased region" description="Polar residues" evidence="1">
    <location>
        <begin position="14"/>
        <end position="42"/>
    </location>
</feature>
<dbReference type="EMBL" id="JABAYA010000003">
    <property type="protein sequence ID" value="KAF7732324.1"/>
    <property type="molecule type" value="Genomic_DNA"/>
</dbReference>
<keyword evidence="3" id="KW-1185">Reference proteome</keyword>
<reference evidence="2" key="1">
    <citation type="submission" date="2020-01" db="EMBL/GenBank/DDBJ databases">
        <title>Genome Sequencing of Three Apophysomyces-Like Fungal Strains Confirms a Novel Fungal Genus in the Mucoromycota with divergent Burkholderia-like Endosymbiotic Bacteria.</title>
        <authorList>
            <person name="Stajich J.E."/>
            <person name="Macias A.M."/>
            <person name="Carter-House D."/>
            <person name="Lovett B."/>
            <person name="Kasson L.R."/>
            <person name="Berry K."/>
            <person name="Grigoriev I."/>
            <person name="Chang Y."/>
            <person name="Spatafora J."/>
            <person name="Kasson M.T."/>
        </authorList>
    </citation>
    <scope>NUCLEOTIDE SEQUENCE</scope>
    <source>
        <strain evidence="2">NRRL A-21654</strain>
    </source>
</reference>
<feature type="compositionally biased region" description="Basic and acidic residues" evidence="1">
    <location>
        <begin position="113"/>
        <end position="125"/>
    </location>
</feature>
<dbReference type="Proteomes" id="UP000605846">
    <property type="component" value="Unassembled WGS sequence"/>
</dbReference>
<dbReference type="AlphaFoldDB" id="A0A8H7BTI9"/>
<gene>
    <name evidence="2" type="ORF">EC973_005220</name>
</gene>
<proteinExistence type="predicted"/>
<feature type="compositionally biased region" description="Low complexity" evidence="1">
    <location>
        <begin position="475"/>
        <end position="496"/>
    </location>
</feature>
<feature type="region of interest" description="Disordered" evidence="1">
    <location>
        <begin position="68"/>
        <end position="91"/>
    </location>
</feature>
<feature type="region of interest" description="Disordered" evidence="1">
    <location>
        <begin position="1"/>
        <end position="54"/>
    </location>
</feature>
<feature type="region of interest" description="Disordered" evidence="1">
    <location>
        <begin position="438"/>
        <end position="496"/>
    </location>
</feature>
<evidence type="ECO:0000256" key="1">
    <source>
        <dbReference type="SAM" id="MobiDB-lite"/>
    </source>
</evidence>
<evidence type="ECO:0000313" key="3">
    <source>
        <dbReference type="Proteomes" id="UP000605846"/>
    </source>
</evidence>
<feature type="region of interest" description="Disordered" evidence="1">
    <location>
        <begin position="113"/>
        <end position="150"/>
    </location>
</feature>
<comment type="caution">
    <text evidence="2">The sequence shown here is derived from an EMBL/GenBank/DDBJ whole genome shotgun (WGS) entry which is preliminary data.</text>
</comment>
<protein>
    <submittedName>
        <fullName evidence="2">Uncharacterized protein</fullName>
    </submittedName>
</protein>
<accession>A0A8H7BTI9</accession>